<dbReference type="InterPro" id="IPR032781">
    <property type="entry name" value="ABC_tran_Xtn"/>
</dbReference>
<evidence type="ECO:0000256" key="2">
    <source>
        <dbReference type="ARBA" id="ARBA00022840"/>
    </source>
</evidence>
<accession>A0ABY6MHJ5</accession>
<reference evidence="4" key="1">
    <citation type="submission" date="2022-10" db="EMBL/GenBank/DDBJ databases">
        <title>Algoriphagus sp. a novel bacteria isolate from halophytes salicornia europaea.</title>
        <authorList>
            <person name="Peng Y."/>
            <person name="Jiang L."/>
            <person name="Lee J."/>
        </authorList>
    </citation>
    <scope>NUCLEOTIDE SEQUENCE</scope>
    <source>
        <strain evidence="4">TR-M5</strain>
    </source>
</reference>
<dbReference type="InterPro" id="IPR051309">
    <property type="entry name" value="ABCF_ATPase"/>
</dbReference>
<dbReference type="SMART" id="SM00382">
    <property type="entry name" value="AAA"/>
    <property type="match status" value="1"/>
</dbReference>
<dbReference type="Pfam" id="PF00005">
    <property type="entry name" value="ABC_tran"/>
    <property type="match status" value="2"/>
</dbReference>
<evidence type="ECO:0000313" key="5">
    <source>
        <dbReference type="Proteomes" id="UP001163156"/>
    </source>
</evidence>
<dbReference type="CDD" id="cd03221">
    <property type="entry name" value="ABCF_EF-3"/>
    <property type="match status" value="2"/>
</dbReference>
<dbReference type="InterPro" id="IPR027417">
    <property type="entry name" value="P-loop_NTPase"/>
</dbReference>
<dbReference type="RefSeq" id="WP_264809801.1">
    <property type="nucleotide sequence ID" value="NZ_CP110226.1"/>
</dbReference>
<dbReference type="GO" id="GO:0005524">
    <property type="term" value="F:ATP binding"/>
    <property type="evidence" value="ECO:0007669"/>
    <property type="project" value="UniProtKB-KW"/>
</dbReference>
<dbReference type="EMBL" id="CP110226">
    <property type="protein sequence ID" value="UZD23262.1"/>
    <property type="molecule type" value="Genomic_DNA"/>
</dbReference>
<name>A0ABY6MHJ5_9BACT</name>
<organism evidence="4 5">
    <name type="scientific">Algoriphagus halophytocola</name>
    <dbReference type="NCBI Taxonomy" id="2991499"/>
    <lineage>
        <taxon>Bacteria</taxon>
        <taxon>Pseudomonadati</taxon>
        <taxon>Bacteroidota</taxon>
        <taxon>Cytophagia</taxon>
        <taxon>Cytophagales</taxon>
        <taxon>Cyclobacteriaceae</taxon>
        <taxon>Algoriphagus</taxon>
    </lineage>
</organism>
<dbReference type="PROSITE" id="PS50893">
    <property type="entry name" value="ABC_TRANSPORTER_2"/>
    <property type="match status" value="2"/>
</dbReference>
<evidence type="ECO:0000259" key="3">
    <source>
        <dbReference type="PROSITE" id="PS50893"/>
    </source>
</evidence>
<dbReference type="InterPro" id="IPR003439">
    <property type="entry name" value="ABC_transporter-like_ATP-bd"/>
</dbReference>
<protein>
    <submittedName>
        <fullName evidence="4">ATP-binding cassette domain-containing protein</fullName>
    </submittedName>
</protein>
<evidence type="ECO:0000313" key="4">
    <source>
        <dbReference type="EMBL" id="UZD23262.1"/>
    </source>
</evidence>
<gene>
    <name evidence="4" type="ORF">OM944_01970</name>
</gene>
<evidence type="ECO:0000256" key="1">
    <source>
        <dbReference type="ARBA" id="ARBA00022741"/>
    </source>
</evidence>
<dbReference type="Proteomes" id="UP001163156">
    <property type="component" value="Chromosome"/>
</dbReference>
<dbReference type="PANTHER" id="PTHR42855:SF2">
    <property type="entry name" value="DRUG RESISTANCE ABC TRANSPORTER,ATP-BINDING PROTEIN"/>
    <property type="match status" value="1"/>
</dbReference>
<dbReference type="SUPFAM" id="SSF52540">
    <property type="entry name" value="P-loop containing nucleoside triphosphate hydrolases"/>
    <property type="match status" value="2"/>
</dbReference>
<proteinExistence type="predicted"/>
<dbReference type="Pfam" id="PF12848">
    <property type="entry name" value="ABC_tran_Xtn"/>
    <property type="match status" value="1"/>
</dbReference>
<keyword evidence="2 4" id="KW-0067">ATP-binding</keyword>
<dbReference type="InterPro" id="IPR003593">
    <property type="entry name" value="AAA+_ATPase"/>
</dbReference>
<dbReference type="Gene3D" id="3.40.50.300">
    <property type="entry name" value="P-loop containing nucleotide triphosphate hydrolases"/>
    <property type="match status" value="2"/>
</dbReference>
<feature type="domain" description="ABC transporter" evidence="3">
    <location>
        <begin position="2"/>
        <end position="252"/>
    </location>
</feature>
<sequence>MISVDNLSLKFGKRTLFDEVSLKFTPGNCYGVIGANGAGKSTFLKILSGEMDSTSGSVNITPGQRMAVLSQNHFAFDEIEVLKTVLMGHKKLYSIMEEKDAIYMKEDFSEEDGLRASQLEADFAEMDGWNAESDAAALLSGLGITEDLHYMPMKDLAGNQKVRVLLAQALFGNPDILILDEPTNDLDAETIEWLENFLLDFKNLVIVVSHDRHFLDAVSTHIVDIDFGKIKIFSGNYTFWYESSQLALKQRSDANKKAEDKKKELQAFIDRFSANVAKSKQATARKKMIEKLNIDEIEPSMRKYPGIIFKPEREAGDQIFMTEGLELKEDGVTYFTDVNLMVDKGDKIAFISKTKQAVNKFFQTIMEEIPVQKGSMKWGVTINKAYLPNDNSDYFNNGLNLIDWLKQYSTNQEEAYVRTFLGRMLFTGEESLKKCSVLSGGEKVRCMISKMMLQNPNLLVMDEPTNHLDLESITAFNNAVVEFTGTVLMSSYDHAFVQSSANRIVEFTPNGTIDRRMPYDDYLESEEIKAIREKMYS</sequence>
<dbReference type="PANTHER" id="PTHR42855">
    <property type="entry name" value="ABC TRANSPORTER ATP-BINDING SUBUNIT"/>
    <property type="match status" value="1"/>
</dbReference>
<keyword evidence="5" id="KW-1185">Reference proteome</keyword>
<feature type="domain" description="ABC transporter" evidence="3">
    <location>
        <begin position="320"/>
        <end position="535"/>
    </location>
</feature>
<keyword evidence="1" id="KW-0547">Nucleotide-binding</keyword>